<accession>A0A367FAB3</accession>
<evidence type="ECO:0000313" key="1">
    <source>
        <dbReference type="EMBL" id="RCG27201.1"/>
    </source>
</evidence>
<reference evidence="1 2" key="1">
    <citation type="submission" date="2018-06" db="EMBL/GenBank/DDBJ databases">
        <title>Sphaerisporangium craniellae sp. nov., isolated from a marine sponge in the South China Sea.</title>
        <authorList>
            <person name="Li L."/>
        </authorList>
    </citation>
    <scope>NUCLEOTIDE SEQUENCE [LARGE SCALE GENOMIC DNA]</scope>
    <source>
        <strain evidence="1 2">CCTCC AA 208026</strain>
    </source>
</reference>
<keyword evidence="2" id="KW-1185">Reference proteome</keyword>
<dbReference type="EMBL" id="QOIL01000016">
    <property type="protein sequence ID" value="RCG27201.1"/>
    <property type="molecule type" value="Genomic_DNA"/>
</dbReference>
<sequence length="64" mass="7095">MTSHCSTSPRPATLIISGRVPGKTLYNALSCDRCADRHRQKAYETSGPIVEKPYDRAARQDGLF</sequence>
<evidence type="ECO:0000313" key="2">
    <source>
        <dbReference type="Proteomes" id="UP000253094"/>
    </source>
</evidence>
<dbReference type="AlphaFoldDB" id="A0A367FAB3"/>
<protein>
    <submittedName>
        <fullName evidence="1">Uncharacterized protein</fullName>
    </submittedName>
</protein>
<organism evidence="1 2">
    <name type="scientific">Sphaerisporangium album</name>
    <dbReference type="NCBI Taxonomy" id="509200"/>
    <lineage>
        <taxon>Bacteria</taxon>
        <taxon>Bacillati</taxon>
        <taxon>Actinomycetota</taxon>
        <taxon>Actinomycetes</taxon>
        <taxon>Streptosporangiales</taxon>
        <taxon>Streptosporangiaceae</taxon>
        <taxon>Sphaerisporangium</taxon>
    </lineage>
</organism>
<name>A0A367FAB3_9ACTN</name>
<dbReference type="OrthoDB" id="9918597at2"/>
<comment type="caution">
    <text evidence="1">The sequence shown here is derived from an EMBL/GenBank/DDBJ whole genome shotgun (WGS) entry which is preliminary data.</text>
</comment>
<dbReference type="Proteomes" id="UP000253094">
    <property type="component" value="Unassembled WGS sequence"/>
</dbReference>
<dbReference type="RefSeq" id="WP_114031540.1">
    <property type="nucleotide sequence ID" value="NZ_QOIL01000016.1"/>
</dbReference>
<gene>
    <name evidence="1" type="ORF">DQ384_26135</name>
</gene>
<proteinExistence type="predicted"/>